<sequence>MLKPIDVFISYARRDESALRELVAHLALLQRQGVLRAWHDREIDAGAHWEAEVREHLEAAQLILLLVSADFIASPSCWDVEMERAMARHAAGSARVIPILLRACDWKGAPFGHLSALPDSERPIQGRADRDEAWTDVALAIRAALDKKNPRQHGHRPNYPDLETRRLAQELERARGRLRALQLAGVDAAEAQREVLELRRQLREGGQLRAGDRLGPGGRYLLLDRVGRGGFANVWRARDDEQGQVVAIKVLHSSLAEDPIRRERFFRGAQRMAGLDHPGIVRVVEPHGEDGGFHFFVMEFVSGGDLHQAVIEQRLPAAQVIPLVLRVGDALRAAHAKGLVHRDVKPANILLQPTGEPRLTDFDLVAAADTTGGTRTGALGTYVYSAPESLDRPQDADARADVYGLGMTTLFCLHGAQLPAEAVHDRPAFLRELSCDSTVKAVLEQAIAWRREKRYGSIDDLCAALSIASRPRGSAHPRRGASEAPPAAIGPAISATATPPAGMPAVGFAAATSPAGSSAASAAPAVDAPAPGRSAPKIETAVIVSGRFWMGASDEDTSAAAHERPQRQVLVSAFRMGVYPVTQRLYREVMGTNPGHPAADDRPVNNVSWWDAIEFCNRLSALRGFAPAYQLDGKGVIWNREANGYRLPTEAEWEYAARGTDGRMYPWGNEPPSDQVAWSDARIKSPVLAKRAGPSPVGYYPRGASPFGILDMAGNVWEWCWDWYGDYPANDGPVSNPVGPSIGHGRVLRGGSWRVIAKHRLRATARHFLFAGTRDVDVGFRCARGGLQAHAAKPPPGQPAR</sequence>
<protein>
    <submittedName>
        <fullName evidence="8">Uncharacterized protein</fullName>
    </submittedName>
</protein>
<dbReference type="Gene3D" id="3.40.50.10140">
    <property type="entry name" value="Toll/interleukin-1 receptor homology (TIR) domain"/>
    <property type="match status" value="1"/>
</dbReference>
<dbReference type="SUPFAM" id="SSF56436">
    <property type="entry name" value="C-type lectin-like"/>
    <property type="match status" value="1"/>
</dbReference>
<evidence type="ECO:0000256" key="1">
    <source>
        <dbReference type="ARBA" id="ARBA00022741"/>
    </source>
</evidence>
<evidence type="ECO:0000256" key="5">
    <source>
        <dbReference type="SAM" id="MobiDB-lite"/>
    </source>
</evidence>
<feature type="compositionally biased region" description="Low complexity" evidence="5">
    <location>
        <begin position="482"/>
        <end position="495"/>
    </location>
</feature>
<dbReference type="PROSITE" id="PS00108">
    <property type="entry name" value="PROTEIN_KINASE_ST"/>
    <property type="match status" value="1"/>
</dbReference>
<dbReference type="AlphaFoldDB" id="A0A150TFR0"/>
<dbReference type="SUPFAM" id="SSF56112">
    <property type="entry name" value="Protein kinase-like (PK-like)"/>
    <property type="match status" value="1"/>
</dbReference>
<dbReference type="GO" id="GO:0005524">
    <property type="term" value="F:ATP binding"/>
    <property type="evidence" value="ECO:0007669"/>
    <property type="project" value="UniProtKB-UniRule"/>
</dbReference>
<dbReference type="InterPro" id="IPR016187">
    <property type="entry name" value="CTDL_fold"/>
</dbReference>
<dbReference type="GO" id="GO:0007165">
    <property type="term" value="P:signal transduction"/>
    <property type="evidence" value="ECO:0007669"/>
    <property type="project" value="InterPro"/>
</dbReference>
<dbReference type="EMBL" id="JEME01002683">
    <property type="protein sequence ID" value="KYG03513.1"/>
    <property type="molecule type" value="Genomic_DNA"/>
</dbReference>
<dbReference type="InterPro" id="IPR051043">
    <property type="entry name" value="Sulfatase_Mod_Factor_Kinase"/>
</dbReference>
<proteinExistence type="predicted"/>
<dbReference type="InterPro" id="IPR017441">
    <property type="entry name" value="Protein_kinase_ATP_BS"/>
</dbReference>
<evidence type="ECO:0000313" key="8">
    <source>
        <dbReference type="EMBL" id="KYG03513.1"/>
    </source>
</evidence>
<dbReference type="InterPro" id="IPR035897">
    <property type="entry name" value="Toll_tir_struct_dom_sf"/>
</dbReference>
<gene>
    <name evidence="8" type="ORF">BE21_51335</name>
</gene>
<evidence type="ECO:0000313" key="9">
    <source>
        <dbReference type="Proteomes" id="UP000075502"/>
    </source>
</evidence>
<feature type="domain" description="Protein kinase" evidence="6">
    <location>
        <begin position="220"/>
        <end position="479"/>
    </location>
</feature>
<dbReference type="Gene3D" id="3.30.200.20">
    <property type="entry name" value="Phosphorylase Kinase, domain 1"/>
    <property type="match status" value="1"/>
</dbReference>
<dbReference type="Pfam" id="PF00069">
    <property type="entry name" value="Pkinase"/>
    <property type="match status" value="1"/>
</dbReference>
<dbReference type="InterPro" id="IPR011009">
    <property type="entry name" value="Kinase-like_dom_sf"/>
</dbReference>
<evidence type="ECO:0000256" key="4">
    <source>
        <dbReference type="SAM" id="Coils"/>
    </source>
</evidence>
<dbReference type="PANTHER" id="PTHR23150:SF19">
    <property type="entry name" value="FORMYLGLYCINE-GENERATING ENZYME"/>
    <property type="match status" value="1"/>
</dbReference>
<feature type="domain" description="TIR" evidence="7">
    <location>
        <begin position="3"/>
        <end position="141"/>
    </location>
</feature>
<dbReference type="InterPro" id="IPR000719">
    <property type="entry name" value="Prot_kinase_dom"/>
</dbReference>
<dbReference type="PANTHER" id="PTHR23150">
    <property type="entry name" value="SULFATASE MODIFYING FACTOR 1, 2"/>
    <property type="match status" value="1"/>
</dbReference>
<feature type="coiled-coil region" evidence="4">
    <location>
        <begin position="164"/>
        <end position="201"/>
    </location>
</feature>
<dbReference type="Proteomes" id="UP000075502">
    <property type="component" value="Unassembled WGS sequence"/>
</dbReference>
<dbReference type="CDD" id="cd14014">
    <property type="entry name" value="STKc_PknB_like"/>
    <property type="match status" value="1"/>
</dbReference>
<name>A0A150TFR0_SORCE</name>
<dbReference type="SMART" id="SM00220">
    <property type="entry name" value="S_TKc"/>
    <property type="match status" value="1"/>
</dbReference>
<keyword evidence="4" id="KW-0175">Coiled coil</keyword>
<evidence type="ECO:0000256" key="3">
    <source>
        <dbReference type="PROSITE-ProRule" id="PRU10141"/>
    </source>
</evidence>
<dbReference type="SMART" id="SM00255">
    <property type="entry name" value="TIR"/>
    <property type="match status" value="1"/>
</dbReference>
<dbReference type="PROSITE" id="PS00107">
    <property type="entry name" value="PROTEIN_KINASE_ATP"/>
    <property type="match status" value="1"/>
</dbReference>
<dbReference type="InterPro" id="IPR000157">
    <property type="entry name" value="TIR_dom"/>
</dbReference>
<organism evidence="8 9">
    <name type="scientific">Sorangium cellulosum</name>
    <name type="common">Polyangium cellulosum</name>
    <dbReference type="NCBI Taxonomy" id="56"/>
    <lineage>
        <taxon>Bacteria</taxon>
        <taxon>Pseudomonadati</taxon>
        <taxon>Myxococcota</taxon>
        <taxon>Polyangia</taxon>
        <taxon>Polyangiales</taxon>
        <taxon>Polyangiaceae</taxon>
        <taxon>Sorangium</taxon>
    </lineage>
</organism>
<dbReference type="InterPro" id="IPR042095">
    <property type="entry name" value="SUMF_sf"/>
</dbReference>
<dbReference type="Gene3D" id="3.90.1580.10">
    <property type="entry name" value="paralog of FGE (formylglycine-generating enzyme)"/>
    <property type="match status" value="1"/>
</dbReference>
<feature type="region of interest" description="Disordered" evidence="5">
    <location>
        <begin position="471"/>
        <end position="495"/>
    </location>
</feature>
<reference evidence="8 9" key="1">
    <citation type="submission" date="2014-02" db="EMBL/GenBank/DDBJ databases">
        <title>The small core and large imbalanced accessory genome model reveals a collaborative survival strategy of Sorangium cellulosum strains in nature.</title>
        <authorList>
            <person name="Han K."/>
            <person name="Peng R."/>
            <person name="Blom J."/>
            <person name="Li Y.-Z."/>
        </authorList>
    </citation>
    <scope>NUCLEOTIDE SEQUENCE [LARGE SCALE GENOMIC DNA]</scope>
    <source>
        <strain evidence="8 9">So0007-03</strain>
    </source>
</reference>
<keyword evidence="1 3" id="KW-0547">Nucleotide-binding</keyword>
<evidence type="ECO:0000256" key="2">
    <source>
        <dbReference type="ARBA" id="ARBA00022840"/>
    </source>
</evidence>
<dbReference type="Gene3D" id="1.10.510.10">
    <property type="entry name" value="Transferase(Phosphotransferase) domain 1"/>
    <property type="match status" value="1"/>
</dbReference>
<evidence type="ECO:0000259" key="6">
    <source>
        <dbReference type="PROSITE" id="PS50011"/>
    </source>
</evidence>
<keyword evidence="2 3" id="KW-0067">ATP-binding</keyword>
<dbReference type="PROSITE" id="PS50104">
    <property type="entry name" value="TIR"/>
    <property type="match status" value="1"/>
</dbReference>
<dbReference type="SUPFAM" id="SSF52200">
    <property type="entry name" value="Toll/Interleukin receptor TIR domain"/>
    <property type="match status" value="1"/>
</dbReference>
<dbReference type="PROSITE" id="PS50011">
    <property type="entry name" value="PROTEIN_KINASE_DOM"/>
    <property type="match status" value="1"/>
</dbReference>
<accession>A0A150TFR0</accession>
<dbReference type="InterPro" id="IPR008271">
    <property type="entry name" value="Ser/Thr_kinase_AS"/>
</dbReference>
<dbReference type="Pfam" id="PF13676">
    <property type="entry name" value="TIR_2"/>
    <property type="match status" value="1"/>
</dbReference>
<dbReference type="Pfam" id="PF03781">
    <property type="entry name" value="FGE-sulfatase"/>
    <property type="match status" value="1"/>
</dbReference>
<evidence type="ECO:0000259" key="7">
    <source>
        <dbReference type="PROSITE" id="PS50104"/>
    </source>
</evidence>
<feature type="binding site" evidence="3">
    <location>
        <position position="249"/>
    </location>
    <ligand>
        <name>ATP</name>
        <dbReference type="ChEBI" id="CHEBI:30616"/>
    </ligand>
</feature>
<dbReference type="InterPro" id="IPR005532">
    <property type="entry name" value="SUMF_dom"/>
</dbReference>
<dbReference type="GO" id="GO:0120147">
    <property type="term" value="F:formylglycine-generating oxidase activity"/>
    <property type="evidence" value="ECO:0007669"/>
    <property type="project" value="TreeGrafter"/>
</dbReference>
<dbReference type="GO" id="GO:0004672">
    <property type="term" value="F:protein kinase activity"/>
    <property type="evidence" value="ECO:0007669"/>
    <property type="project" value="InterPro"/>
</dbReference>
<comment type="caution">
    <text evidence="8">The sequence shown here is derived from an EMBL/GenBank/DDBJ whole genome shotgun (WGS) entry which is preliminary data.</text>
</comment>